<name>A0A9Q0GPZ9_9MAGN</name>
<keyword evidence="1" id="KW-1133">Transmembrane helix</keyword>
<reference evidence="2" key="1">
    <citation type="journal article" date="2023" name="Plant J.">
        <title>The genome of the king protea, Protea cynaroides.</title>
        <authorList>
            <person name="Chang J."/>
            <person name="Duong T.A."/>
            <person name="Schoeman C."/>
            <person name="Ma X."/>
            <person name="Roodt D."/>
            <person name="Barker N."/>
            <person name="Li Z."/>
            <person name="Van de Peer Y."/>
            <person name="Mizrachi E."/>
        </authorList>
    </citation>
    <scope>NUCLEOTIDE SEQUENCE</scope>
    <source>
        <tissue evidence="2">Young leaves</tissue>
    </source>
</reference>
<dbReference type="PANTHER" id="PTHR46834">
    <property type="entry name" value="TRANSCRIPTION FACTOR BHLH91"/>
    <property type="match status" value="1"/>
</dbReference>
<feature type="transmembrane region" description="Helical" evidence="1">
    <location>
        <begin position="127"/>
        <end position="153"/>
    </location>
</feature>
<keyword evidence="1" id="KW-0812">Transmembrane</keyword>
<accession>A0A9Q0GPZ9</accession>
<evidence type="ECO:0000313" key="3">
    <source>
        <dbReference type="Proteomes" id="UP001141806"/>
    </source>
</evidence>
<keyword evidence="1" id="KW-0472">Membrane</keyword>
<sequence length="241" mass="27856">MESSSMKSCSALTDREQSFNGSLRRSWSQRRSKETEVDVRIIDDEVNIKLVQRKKMNNCLLLVSKVLDELQIELLHVSGGKIGDHYCLLFNTKICEGSSVYASEMAKKLIEFLTMADWQGLKQVMQIMLVALAVVAFVTSFTMGSFQMMLVVYPVNSKEKPPNSTIMNGGLYEDEDEDGRKFENFVLECKTKKRTYTFAAERQRRERIIEQYRALWHWFQILEIMTGPQLLKMQMSTSKSC</sequence>
<dbReference type="EMBL" id="JAMYWD010000012">
    <property type="protein sequence ID" value="KAJ4950966.1"/>
    <property type="molecule type" value="Genomic_DNA"/>
</dbReference>
<gene>
    <name evidence="2" type="ORF">NE237_027798</name>
</gene>
<dbReference type="PANTHER" id="PTHR46834:SF1">
    <property type="entry name" value="TRANSCRIPTION FACTOR BHLH10"/>
    <property type="match status" value="1"/>
</dbReference>
<dbReference type="GO" id="GO:0048658">
    <property type="term" value="P:anther wall tapetum development"/>
    <property type="evidence" value="ECO:0007669"/>
    <property type="project" value="InterPro"/>
</dbReference>
<comment type="caution">
    <text evidence="2">The sequence shown here is derived from an EMBL/GenBank/DDBJ whole genome shotgun (WGS) entry which is preliminary data.</text>
</comment>
<dbReference type="GO" id="GO:0006355">
    <property type="term" value="P:regulation of DNA-templated transcription"/>
    <property type="evidence" value="ECO:0007669"/>
    <property type="project" value="InterPro"/>
</dbReference>
<evidence type="ECO:0000313" key="2">
    <source>
        <dbReference type="EMBL" id="KAJ4950966.1"/>
    </source>
</evidence>
<dbReference type="InterPro" id="IPR045895">
    <property type="entry name" value="bHLH91-like"/>
</dbReference>
<protein>
    <submittedName>
        <fullName evidence="2">Uncharacterized protein</fullName>
    </submittedName>
</protein>
<keyword evidence="3" id="KW-1185">Reference proteome</keyword>
<proteinExistence type="predicted"/>
<dbReference type="AlphaFoldDB" id="A0A9Q0GPZ9"/>
<dbReference type="Proteomes" id="UP001141806">
    <property type="component" value="Unassembled WGS sequence"/>
</dbReference>
<dbReference type="OrthoDB" id="1932168at2759"/>
<evidence type="ECO:0000256" key="1">
    <source>
        <dbReference type="SAM" id="Phobius"/>
    </source>
</evidence>
<organism evidence="2 3">
    <name type="scientific">Protea cynaroides</name>
    <dbReference type="NCBI Taxonomy" id="273540"/>
    <lineage>
        <taxon>Eukaryota</taxon>
        <taxon>Viridiplantae</taxon>
        <taxon>Streptophyta</taxon>
        <taxon>Embryophyta</taxon>
        <taxon>Tracheophyta</taxon>
        <taxon>Spermatophyta</taxon>
        <taxon>Magnoliopsida</taxon>
        <taxon>Proteales</taxon>
        <taxon>Proteaceae</taxon>
        <taxon>Protea</taxon>
    </lineage>
</organism>